<comment type="similarity">
    <text evidence="2">Belongs to the cytochrome P450 family.</text>
</comment>
<feature type="repeat" description="PPR" evidence="10">
    <location>
        <begin position="436"/>
        <end position="470"/>
    </location>
</feature>
<feature type="repeat" description="PPR" evidence="10">
    <location>
        <begin position="611"/>
        <end position="645"/>
    </location>
</feature>
<feature type="repeat" description="PPR" evidence="10">
    <location>
        <begin position="819"/>
        <end position="853"/>
    </location>
</feature>
<dbReference type="PROSITE" id="PS51375">
    <property type="entry name" value="PPR"/>
    <property type="match status" value="18"/>
</dbReference>
<dbReference type="PRINTS" id="PR00385">
    <property type="entry name" value="P450"/>
</dbReference>
<protein>
    <submittedName>
        <fullName evidence="11">Cytochrome P450</fullName>
    </submittedName>
</protein>
<dbReference type="PRINTS" id="PR00463">
    <property type="entry name" value="EP450I"/>
</dbReference>
<evidence type="ECO:0000313" key="11">
    <source>
        <dbReference type="EMBL" id="KVH97205.1"/>
    </source>
</evidence>
<evidence type="ECO:0000256" key="8">
    <source>
        <dbReference type="ARBA" id="ARBA00023033"/>
    </source>
</evidence>
<feature type="repeat" description="PPR" evidence="10">
    <location>
        <begin position="189"/>
        <end position="223"/>
    </location>
</feature>
<dbReference type="EMBL" id="LEKV01003849">
    <property type="protein sequence ID" value="KVH97205.1"/>
    <property type="molecule type" value="Genomic_DNA"/>
</dbReference>
<dbReference type="InterPro" id="IPR002401">
    <property type="entry name" value="Cyt_P450_E_grp-I"/>
</dbReference>
<dbReference type="Gramene" id="KVH97205">
    <property type="protein sequence ID" value="KVH97205"/>
    <property type="gene ID" value="Ccrd_000691"/>
</dbReference>
<evidence type="ECO:0000256" key="5">
    <source>
        <dbReference type="ARBA" id="ARBA00022737"/>
    </source>
</evidence>
<dbReference type="CDD" id="cd11073">
    <property type="entry name" value="CYP76-like"/>
    <property type="match status" value="2"/>
</dbReference>
<name>A0A103XUK9_CYNCS</name>
<keyword evidence="12" id="KW-1185">Reference proteome</keyword>
<accession>A0A103XUK9</accession>
<dbReference type="Pfam" id="PF00067">
    <property type="entry name" value="p450"/>
    <property type="match status" value="3"/>
</dbReference>
<evidence type="ECO:0000256" key="4">
    <source>
        <dbReference type="ARBA" id="ARBA00022723"/>
    </source>
</evidence>
<dbReference type="GO" id="GO:0016705">
    <property type="term" value="F:oxidoreductase activity, acting on paired donors, with incorporation or reduction of molecular oxygen"/>
    <property type="evidence" value="ECO:0007669"/>
    <property type="project" value="InterPro"/>
</dbReference>
<dbReference type="Pfam" id="PF13041">
    <property type="entry name" value="PPR_2"/>
    <property type="match status" value="8"/>
</dbReference>
<dbReference type="PROSITE" id="PS00086">
    <property type="entry name" value="CYTOCHROME_P450"/>
    <property type="match status" value="2"/>
</dbReference>
<dbReference type="FunFam" id="1.10.630.10:FF:000126">
    <property type="entry name" value="Predicted protein"/>
    <property type="match status" value="1"/>
</dbReference>
<dbReference type="FunFam" id="1.10.630.10:FF:000007">
    <property type="entry name" value="Cytochrome P450 76C4"/>
    <property type="match status" value="1"/>
</dbReference>
<dbReference type="InterPro" id="IPR017972">
    <property type="entry name" value="Cyt_P450_CS"/>
</dbReference>
<feature type="binding site" description="axial binding residue" evidence="9">
    <location>
        <position position="1401"/>
    </location>
    <ligand>
        <name>heme</name>
        <dbReference type="ChEBI" id="CHEBI:30413"/>
    </ligand>
    <ligandPart>
        <name>Fe</name>
        <dbReference type="ChEBI" id="CHEBI:18248"/>
    </ligandPart>
</feature>
<dbReference type="Gene3D" id="1.10.630.10">
    <property type="entry name" value="Cytochrome P450"/>
    <property type="match status" value="3"/>
</dbReference>
<feature type="repeat" description="PPR" evidence="10">
    <location>
        <begin position="401"/>
        <end position="435"/>
    </location>
</feature>
<dbReference type="Gene3D" id="1.25.40.10">
    <property type="entry name" value="Tetratricopeptide repeat domain"/>
    <property type="match status" value="7"/>
</dbReference>
<dbReference type="InterPro" id="IPR001128">
    <property type="entry name" value="Cyt_P450"/>
</dbReference>
<comment type="caution">
    <text evidence="11">The sequence shown here is derived from an EMBL/GenBank/DDBJ whole genome shotgun (WGS) entry which is preliminary data.</text>
</comment>
<feature type="repeat" description="PPR" evidence="10">
    <location>
        <begin position="714"/>
        <end position="748"/>
    </location>
</feature>
<dbReference type="PANTHER" id="PTHR47950">
    <property type="entry name" value="CYTOCHROME P450, FAMILY 76, SUBFAMILY C, POLYPEPTIDE 5-RELATED"/>
    <property type="match status" value="1"/>
</dbReference>
<dbReference type="Proteomes" id="UP000243975">
    <property type="component" value="Unassembled WGS sequence"/>
</dbReference>
<sequence>MLRYTLHTTATARLCSLFHRRVLIHQWKQPRDLSDLTRTELVDRICRLLVLRRFNAIDTLSFDFSDDLLNQILSKLKLNPNACLHFFTLALKQQKFRPHAKSYCRLVHILSRARMFDETRAHLRVLVGFCEEDGRLGLRIWHDLVRVYREFGFSPTVFDITLKLYAEKGLTKNALYVFDGMCKLGRVPSLQSCNGLLSCLVRKGEFHSVFVVYDQMNKIGIVPDVCTCSIIVNAYCKDGKVGRAAEFVREFEDIGLEPNLVTYHSLINGYVGMGDLRSANGVLRLMNDRGLLTNVVTYTLFAKGYCKQGKVEEAEKVLRDMKEDNPSLVLDEQAYGVLVDGFCRIGKMNCAVRIHEEMLKTGLKVNLFICNSMINGYCKLGQFDEAARVVTSMSKWKLRPDSYSYNTLVDGYCREGYTTQALELCDKMVRDGIDVSIVTYNTLLKGFCRSNDIDKALQLWHLMIKRGLTPNEVGYGTLLDGLFKVGDFEGALLLWKQFLARGFIKPVIGFNTMLNGLCKMGKMAEAEQVFNKMFKLGCSPDKITYNTLADGYCKDGNLERALKIKDTMGRESVPLSIEMYNSLVTGYFRCRKLSKITELLNEMQNRALIPNIVTYGALISGWCREGMLDKAFTTYFEMKEKGLAPNVLICSTIVSALYRLGMTDEANMLLQKIMDFDLLPGDNRKFFEWDMRNVNVQKFSDLLDGVVEATLLPNNVVYNVAITGLCKLGKVDDAKRFISALLQKGFTPDNFTYCTLIHALSASGEVNEAFKLRDEMLKKGIVPDIATYNALINGLCKSGNLDRALRLFHKLRSKGVVPNVITYNTLMDRCSKVGNTREAKKLKEKMEQEHIASSVFTYSGLINCVNKNCEVREAVMSKKQENVQLAQRHQFTIDAAPREKIQKLVDYVHQCFTSSKPVNISRVALTSLTVLSNFIFSTDMAHYDTLQSQEFKDAISNLADIVGRLNLADTRVALRGQRFTRWKSGNVIRLPPGPYPLLIIGNIFELGEKPHISLASLSKIYGGLMTLKLGSIITIVVSSPEIAKEILLKHDLSFSSRSVPDTGRVVNHHLFSVVWLPVGDQWRRLRRISKQHLFSVQQLDDGQLLRREKIQKLVDHVHECCTSQKPINIGRAAFTTSLNVLSNFIFSTDMAPYDSVESQEFKDAVSGLADVVGKPNLADFFPLLKPFDPQGLLREANVHAEKLMAILDRMIDQRVQARAKSSAAASSTNDVLDLLLDLSAKNESEFSRNDILHFLFDLFAAATDTTTSTLEWAMAELIHNPEKMAKARSELEEITGNANIIIEESDICKLPYLEAVVKETLRLHPPVPFLLPHKALCDVEIQGFVVPKDAQILCNVWAIGRDPSIWSDPHEFMPERFLDVNIDYKGRDFELIPFGSGRRICPGLPLAHRMLHLMLGSLIRKFDWKLEPEDMDMSERFGITLHKSEKQMDYTMIFILLSISTCFYVLISRSGRDTRLPPGPYPFPIIGNIFKLGNKPHHSLAALSKTYGPLMSLKLGTTTTIVVSSREIVKEFFSKHDVSFSGRSVPYVATAHDHYKHAMGWSQVGDHWRMLRKIYKEHLFAARQLDASHLLRKKKVQQLLDYVHDYSDSGKPVDIGHIASITTLNVLSNFVFSVDLAQYDSQSSQDFMDLVWLLFENAGRPNLADFFPVLRPLDPHGLLRKAKLYTGKLLAIVEEYISKRLQERTATSSSDASSSKDLMDLLLDMSQNEKSSINLVGIRYLVFVTRSELEEVIRKEDRTFEESDIARLPYLQAVVKETLRLHPPVTFLLPHKATTNVEVQGYIVPKDAQILCNLWAMGQDSNVWPNAQRFEPERFLDVGIDYKGHDFELIPFGTGRRMCPGLPLADRMLHLMLGSLIYKFDWKIKGGMMDMSDKFGMTLQKNLPLMAIPVKV</sequence>
<organism evidence="11 12">
    <name type="scientific">Cynara cardunculus var. scolymus</name>
    <name type="common">Globe artichoke</name>
    <name type="synonym">Cynara scolymus</name>
    <dbReference type="NCBI Taxonomy" id="59895"/>
    <lineage>
        <taxon>Eukaryota</taxon>
        <taxon>Viridiplantae</taxon>
        <taxon>Streptophyta</taxon>
        <taxon>Embryophyta</taxon>
        <taxon>Tracheophyta</taxon>
        <taxon>Spermatophyta</taxon>
        <taxon>Magnoliopsida</taxon>
        <taxon>eudicotyledons</taxon>
        <taxon>Gunneridae</taxon>
        <taxon>Pentapetalae</taxon>
        <taxon>asterids</taxon>
        <taxon>campanulids</taxon>
        <taxon>Asterales</taxon>
        <taxon>Asteraceae</taxon>
        <taxon>Carduoideae</taxon>
        <taxon>Cardueae</taxon>
        <taxon>Carduinae</taxon>
        <taxon>Cynara</taxon>
    </lineage>
</organism>
<dbReference type="SUPFAM" id="SSF81901">
    <property type="entry name" value="HCP-like"/>
    <property type="match status" value="1"/>
</dbReference>
<evidence type="ECO:0000313" key="12">
    <source>
        <dbReference type="Proteomes" id="UP000243975"/>
    </source>
</evidence>
<evidence type="ECO:0000256" key="2">
    <source>
        <dbReference type="ARBA" id="ARBA00010617"/>
    </source>
</evidence>
<dbReference type="NCBIfam" id="TIGR00756">
    <property type="entry name" value="PPR"/>
    <property type="match status" value="16"/>
</dbReference>
<feature type="repeat" description="PPR" evidence="10">
    <location>
        <begin position="576"/>
        <end position="610"/>
    </location>
</feature>
<keyword evidence="5" id="KW-0677">Repeat</keyword>
<feature type="repeat" description="PPR" evidence="10">
    <location>
        <begin position="784"/>
        <end position="818"/>
    </location>
</feature>
<keyword evidence="8" id="KW-0503">Monooxygenase</keyword>
<feature type="repeat" description="PPR" evidence="10">
    <location>
        <begin position="224"/>
        <end position="258"/>
    </location>
</feature>
<keyword evidence="7 9" id="KW-0408">Iron</keyword>
<feature type="repeat" description="PPR" evidence="10">
    <location>
        <begin position="471"/>
        <end position="505"/>
    </location>
</feature>
<keyword evidence="6" id="KW-0560">Oxidoreductase</keyword>
<dbReference type="GO" id="GO:0005506">
    <property type="term" value="F:iron ion binding"/>
    <property type="evidence" value="ECO:0007669"/>
    <property type="project" value="InterPro"/>
</dbReference>
<evidence type="ECO:0000256" key="3">
    <source>
        <dbReference type="ARBA" id="ARBA00022617"/>
    </source>
</evidence>
<keyword evidence="4 9" id="KW-0479">Metal-binding</keyword>
<dbReference type="InterPro" id="IPR011990">
    <property type="entry name" value="TPR-like_helical_dom_sf"/>
</dbReference>
<feature type="repeat" description="PPR" evidence="10">
    <location>
        <begin position="506"/>
        <end position="540"/>
    </location>
</feature>
<keyword evidence="3 9" id="KW-0349">Heme</keyword>
<dbReference type="InterPro" id="IPR036396">
    <property type="entry name" value="Cyt_P450_sf"/>
</dbReference>
<dbReference type="Pfam" id="PF01535">
    <property type="entry name" value="PPR"/>
    <property type="match status" value="1"/>
</dbReference>
<dbReference type="GO" id="GO:0020037">
    <property type="term" value="F:heme binding"/>
    <property type="evidence" value="ECO:0007669"/>
    <property type="project" value="InterPro"/>
</dbReference>
<feature type="repeat" description="PPR" evidence="10">
    <location>
        <begin position="541"/>
        <end position="575"/>
    </location>
</feature>
<feature type="repeat" description="PPR" evidence="10">
    <location>
        <begin position="366"/>
        <end position="400"/>
    </location>
</feature>
<feature type="repeat" description="PPR" evidence="10">
    <location>
        <begin position="294"/>
        <end position="328"/>
    </location>
</feature>
<feature type="repeat" description="PPR" evidence="10">
    <location>
        <begin position="646"/>
        <end position="680"/>
    </location>
</feature>
<evidence type="ECO:0000256" key="9">
    <source>
        <dbReference type="PIRSR" id="PIRSR602401-1"/>
    </source>
</evidence>
<dbReference type="PANTHER" id="PTHR47950:SF48">
    <property type="entry name" value="CYTOCHROME P450 FAMILY PROTEIN, EXPRESSED"/>
    <property type="match status" value="1"/>
</dbReference>
<evidence type="ECO:0000256" key="1">
    <source>
        <dbReference type="ARBA" id="ARBA00001971"/>
    </source>
</evidence>
<dbReference type="GO" id="GO:0004497">
    <property type="term" value="F:monooxygenase activity"/>
    <property type="evidence" value="ECO:0007669"/>
    <property type="project" value="UniProtKB-KW"/>
</dbReference>
<proteinExistence type="inferred from homology"/>
<evidence type="ECO:0000256" key="10">
    <source>
        <dbReference type="PROSITE-ProRule" id="PRU00708"/>
    </source>
</evidence>
<feature type="repeat" description="PPR" evidence="10">
    <location>
        <begin position="259"/>
        <end position="293"/>
    </location>
</feature>
<evidence type="ECO:0000256" key="6">
    <source>
        <dbReference type="ARBA" id="ARBA00023002"/>
    </source>
</evidence>
<comment type="cofactor">
    <cofactor evidence="1 9">
        <name>heme</name>
        <dbReference type="ChEBI" id="CHEBI:30413"/>
    </cofactor>
</comment>
<gene>
    <name evidence="11" type="ORF">Ccrd_000691</name>
</gene>
<reference evidence="11 12" key="1">
    <citation type="journal article" date="2016" name="Sci. Rep.">
        <title>The genome sequence of the outbreeding globe artichoke constructed de novo incorporating a phase-aware low-pass sequencing strategy of F1 progeny.</title>
        <authorList>
            <person name="Scaglione D."/>
            <person name="Reyes-Chin-Wo S."/>
            <person name="Acquadro A."/>
            <person name="Froenicke L."/>
            <person name="Portis E."/>
            <person name="Beitel C."/>
            <person name="Tirone M."/>
            <person name="Mauro R."/>
            <person name="Lo Monaco A."/>
            <person name="Mauromicale G."/>
            <person name="Faccioli P."/>
            <person name="Cattivelli L."/>
            <person name="Rieseberg L."/>
            <person name="Michelmore R."/>
            <person name="Lanteri S."/>
        </authorList>
    </citation>
    <scope>NUCLEOTIDE SEQUENCE [LARGE SCALE GENOMIC DNA]</scope>
    <source>
        <strain evidence="11">2C</strain>
    </source>
</reference>
<dbReference type="InterPro" id="IPR002885">
    <property type="entry name" value="PPR_rpt"/>
</dbReference>
<dbReference type="SUPFAM" id="SSF48264">
    <property type="entry name" value="Cytochrome P450"/>
    <property type="match status" value="2"/>
</dbReference>
<feature type="repeat" description="PPR" evidence="10">
    <location>
        <begin position="749"/>
        <end position="783"/>
    </location>
</feature>
<evidence type="ECO:0000256" key="7">
    <source>
        <dbReference type="ARBA" id="ARBA00023004"/>
    </source>
</evidence>
<feature type="repeat" description="PPR" evidence="10">
    <location>
        <begin position="331"/>
        <end position="365"/>
    </location>
</feature>